<gene>
    <name evidence="7" type="ORF">GCM10010319_26830</name>
</gene>
<keyword evidence="2" id="KW-0645">Protease</keyword>
<evidence type="ECO:0000256" key="4">
    <source>
        <dbReference type="ARBA" id="ARBA00022825"/>
    </source>
</evidence>
<dbReference type="EMBL" id="BAAABW010000015">
    <property type="protein sequence ID" value="GAA0348772.1"/>
    <property type="molecule type" value="Genomic_DNA"/>
</dbReference>
<evidence type="ECO:0000313" key="8">
    <source>
        <dbReference type="Proteomes" id="UP001500063"/>
    </source>
</evidence>
<evidence type="ECO:0000256" key="2">
    <source>
        <dbReference type="ARBA" id="ARBA00022670"/>
    </source>
</evidence>
<dbReference type="SUPFAM" id="SSF50494">
    <property type="entry name" value="Trypsin-like serine proteases"/>
    <property type="match status" value="1"/>
</dbReference>
<keyword evidence="4" id="KW-0720">Serine protease</keyword>
<comment type="similarity">
    <text evidence="1">Belongs to the peptidase S1 family.</text>
</comment>
<evidence type="ECO:0008006" key="9">
    <source>
        <dbReference type="Google" id="ProtNLM"/>
    </source>
</evidence>
<dbReference type="InterPro" id="IPR001316">
    <property type="entry name" value="Pept_S1A_streptogrisin"/>
</dbReference>
<name>A0ABP3GLA9_9ACTN</name>
<evidence type="ECO:0000313" key="7">
    <source>
        <dbReference type="EMBL" id="GAA0348772.1"/>
    </source>
</evidence>
<evidence type="ECO:0000256" key="5">
    <source>
        <dbReference type="ARBA" id="ARBA00023157"/>
    </source>
</evidence>
<comment type="caution">
    <text evidence="7">The sequence shown here is derived from an EMBL/GenBank/DDBJ whole genome shotgun (WGS) entry which is preliminary data.</text>
</comment>
<feature type="signal peptide" evidence="6">
    <location>
        <begin position="1"/>
        <end position="27"/>
    </location>
</feature>
<sequence>MSHPAQKVLLAAAAMLMISTLGGPAGATSVAPARTHAVTCSTTQMDHLRALQGQLDQLAVNRQAGQAQYWYIDPGQCKVSIAVLRGAGDAFTREFVTIAGDSPDLTAIAEVDHAVSSWVARVPAPTSTPEGRAAGTFHGGSPILSGTGGSVYECTGGFNDYRAGTVTTAGHCAAAASTWYDATGNLLGTVSDHKFPGSDWTVITPAPGWTLADDVVNGTGGTTPITGFAQPQPGQSVCGTGATSGVQCGTIIATNVTVNYPEGAVLGLAESSQTGNGGDSGGPVYAKTTGVGLISGGPAGGGSPTFVQPLNF</sequence>
<dbReference type="Proteomes" id="UP001500063">
    <property type="component" value="Unassembled WGS sequence"/>
</dbReference>
<feature type="chain" id="PRO_5046930182" description="Streptogrisin C" evidence="6">
    <location>
        <begin position="28"/>
        <end position="312"/>
    </location>
</feature>
<keyword evidence="6" id="KW-0732">Signal</keyword>
<proteinExistence type="inferred from homology"/>
<accession>A0ABP3GLA9</accession>
<keyword evidence="3" id="KW-0378">Hydrolase</keyword>
<protein>
    <recommendedName>
        <fullName evidence="9">Streptogrisin C</fullName>
    </recommendedName>
</protein>
<dbReference type="InterPro" id="IPR009003">
    <property type="entry name" value="Peptidase_S1_PA"/>
</dbReference>
<reference evidence="8" key="1">
    <citation type="journal article" date="2019" name="Int. J. Syst. Evol. Microbiol.">
        <title>The Global Catalogue of Microorganisms (GCM) 10K type strain sequencing project: providing services to taxonomists for standard genome sequencing and annotation.</title>
        <authorList>
            <consortium name="The Broad Institute Genomics Platform"/>
            <consortium name="The Broad Institute Genome Sequencing Center for Infectious Disease"/>
            <person name="Wu L."/>
            <person name="Ma J."/>
        </authorList>
    </citation>
    <scope>NUCLEOTIDE SEQUENCE [LARGE SCALE GENOMIC DNA]</scope>
    <source>
        <strain evidence="8">JCM 4565</strain>
    </source>
</reference>
<dbReference type="CDD" id="cd21112">
    <property type="entry name" value="alphaLP-like"/>
    <property type="match status" value="1"/>
</dbReference>
<dbReference type="InterPro" id="IPR043504">
    <property type="entry name" value="Peptidase_S1_PA_chymotrypsin"/>
</dbReference>
<dbReference type="RefSeq" id="WP_344118020.1">
    <property type="nucleotide sequence ID" value="NZ_BAAABW010000015.1"/>
</dbReference>
<dbReference type="PRINTS" id="PR00861">
    <property type="entry name" value="ALYTICPTASE"/>
</dbReference>
<organism evidence="7 8">
    <name type="scientific">Streptomyces blastmyceticus</name>
    <dbReference type="NCBI Taxonomy" id="68180"/>
    <lineage>
        <taxon>Bacteria</taxon>
        <taxon>Bacillati</taxon>
        <taxon>Actinomycetota</taxon>
        <taxon>Actinomycetes</taxon>
        <taxon>Kitasatosporales</taxon>
        <taxon>Streptomycetaceae</taxon>
        <taxon>Streptomyces</taxon>
    </lineage>
</organism>
<evidence type="ECO:0000256" key="1">
    <source>
        <dbReference type="ARBA" id="ARBA00007664"/>
    </source>
</evidence>
<evidence type="ECO:0000256" key="3">
    <source>
        <dbReference type="ARBA" id="ARBA00022801"/>
    </source>
</evidence>
<keyword evidence="5" id="KW-1015">Disulfide bond</keyword>
<evidence type="ECO:0000256" key="6">
    <source>
        <dbReference type="SAM" id="SignalP"/>
    </source>
</evidence>
<keyword evidence="8" id="KW-1185">Reference proteome</keyword>
<dbReference type="Gene3D" id="2.40.10.10">
    <property type="entry name" value="Trypsin-like serine proteases"/>
    <property type="match status" value="2"/>
</dbReference>